<evidence type="ECO:0000256" key="1">
    <source>
        <dbReference type="SAM" id="Phobius"/>
    </source>
</evidence>
<dbReference type="OrthoDB" id="311225at2759"/>
<organism evidence="3 4">
    <name type="scientific">Paramecium sonneborni</name>
    <dbReference type="NCBI Taxonomy" id="65129"/>
    <lineage>
        <taxon>Eukaryota</taxon>
        <taxon>Sar</taxon>
        <taxon>Alveolata</taxon>
        <taxon>Ciliophora</taxon>
        <taxon>Intramacronucleata</taxon>
        <taxon>Oligohymenophorea</taxon>
        <taxon>Peniculida</taxon>
        <taxon>Parameciidae</taxon>
        <taxon>Paramecium</taxon>
    </lineage>
</organism>
<keyword evidence="1" id="KW-1133">Transmembrane helix</keyword>
<comment type="caution">
    <text evidence="3">The sequence shown here is derived from an EMBL/GenBank/DDBJ whole genome shotgun (WGS) entry which is preliminary data.</text>
</comment>
<feature type="transmembrane region" description="Helical" evidence="1">
    <location>
        <begin position="1242"/>
        <end position="1258"/>
    </location>
</feature>
<keyword evidence="1" id="KW-0812">Transmembrane</keyword>
<evidence type="ECO:0000313" key="4">
    <source>
        <dbReference type="Proteomes" id="UP000692954"/>
    </source>
</evidence>
<accession>A0A8S1PXH3</accession>
<sequence length="1276" mass="152866">MEFFLIFFSFLAYQLNCSITSSSCENYEMKPEVSCYQFILNCYILEGDEENYSKLQHINKQIIKKSFAIPYKVEPILIRIINSPDAQLIHQKLMCFLLLQFEYYITCMGVDLLNYEEQTEYAEKFEVNTKIQFDEYCDEMFTNYNGSFILFCLNKFTLKQYTVEQQGNRTLNIMYDVLDQIQDKCKKKQIKLAENQYIVVLYQCSKWIVLLIENKEVKTLLNSETIKMEAIFSYIDDVSFCELKQNRSIFFLVENNSYLQVYLNKFGNNTINYFFQQNKKQIQKLLVQKCQIVILLTSQEYNEQINIQSSRNKELVLNQKYSTNNIHFHSDLIFLQNQSELIVLINAHLNQTFQIFNTSLHFFAIGNLFCQFDQIKKVLQFYKYYPLTPYIQPQQKYLYLIQKYDLFNEEAQVKCLKIVFKAQVKDEQQQLVQQIKLFNNCSSKLKTWISEVLNSIYNVSFNLNNNESSLRGSIWNYHNFQESCFKKLKLFQFIDEIEFIFMKIPLQISFINKTNFYIFDCKKNKIIISISINQFDVLESNENYYLYDKNTRDMLRVIQIQQGQLLQYNLKFDGMITNIQKFPQQVLIYMNNSELPIILSRNFNELFSRNYLQKNLYQSEHILFYQEIGSSKFIQYQKFMAMENQENIKFYELQNTQIISIQYQVYFQYFYLVFAVQNFTQSLTLYFLDENEIHQISNYTLQNYQFYYPFKYAIKQKNLAILIEQNGLLFIAIFLYNPSFLQLFKIIATDNSFFTFYKDDLIYSNKKVWTQLFINIFIVEVETQQILQNSFSSPYLLSLPKSQQEEQSIDLKILIINQCFQLYSLKNLSIFEIQQNQNIQINISDLFYGPINNLTLITNQTAILNGPLILRKQLQQCNSQLITFCIKYYKFEIKQQIFEFQAIIFDNQIYEILHSFQPNSILYITWIKQQYYVCFLQLNKSIKIHLIQCFEKNDNCQLISDLNDNVKLEQIDTNNIKRTGNLIKILNNFNYIIISVEELNFNIVESPNKIEDIIFIEKSQDQYLILQKNNIDSFDLQLTINSINQDKRRIIYSYLITKELQIEFNNYGNKFNEESIIKLISCNQNKDLIYVLLFIADQQYSYVLLLQIDQKKHSVQIETQKLIRNKNSINLQDKFILHYLDENYLILKQIPTNTYFFYQLKEERKFYDYFYKSLDLMYIKRVNNTHFIFRNHSSAFLGIIGFEIELQSSQEQQYNFLLQAQNEISFEKVSLHVHILKQNDQFLILIQSSCLIFIIIYLKTKGSKIKKLNSKQADNK</sequence>
<reference evidence="3" key="1">
    <citation type="submission" date="2021-01" db="EMBL/GenBank/DDBJ databases">
        <authorList>
            <consortium name="Genoscope - CEA"/>
            <person name="William W."/>
        </authorList>
    </citation>
    <scope>NUCLEOTIDE SEQUENCE</scope>
</reference>
<evidence type="ECO:0008006" key="5">
    <source>
        <dbReference type="Google" id="ProtNLM"/>
    </source>
</evidence>
<feature type="chain" id="PRO_5035942945" description="Transmembrane protein" evidence="2">
    <location>
        <begin position="18"/>
        <end position="1276"/>
    </location>
</feature>
<keyword evidence="4" id="KW-1185">Reference proteome</keyword>
<dbReference type="AlphaFoldDB" id="A0A8S1PXH3"/>
<protein>
    <recommendedName>
        <fullName evidence="5">Transmembrane protein</fullName>
    </recommendedName>
</protein>
<name>A0A8S1PXH3_9CILI</name>
<evidence type="ECO:0000256" key="2">
    <source>
        <dbReference type="SAM" id="SignalP"/>
    </source>
</evidence>
<dbReference type="EMBL" id="CAJJDN010000090">
    <property type="protein sequence ID" value="CAD8107905.1"/>
    <property type="molecule type" value="Genomic_DNA"/>
</dbReference>
<gene>
    <name evidence="3" type="ORF">PSON_ATCC_30995.1.T0900023</name>
</gene>
<dbReference type="Proteomes" id="UP000692954">
    <property type="component" value="Unassembled WGS sequence"/>
</dbReference>
<keyword evidence="2" id="KW-0732">Signal</keyword>
<keyword evidence="1" id="KW-0472">Membrane</keyword>
<feature type="signal peptide" evidence="2">
    <location>
        <begin position="1"/>
        <end position="17"/>
    </location>
</feature>
<evidence type="ECO:0000313" key="3">
    <source>
        <dbReference type="EMBL" id="CAD8107905.1"/>
    </source>
</evidence>
<proteinExistence type="predicted"/>